<accession>A0ACC1I7M8</accession>
<dbReference type="EMBL" id="JANBPG010001516">
    <property type="protein sequence ID" value="KAJ1889585.1"/>
    <property type="molecule type" value="Genomic_DNA"/>
</dbReference>
<proteinExistence type="predicted"/>
<keyword evidence="2" id="KW-1185">Reference proteome</keyword>
<keyword evidence="1" id="KW-0378">Hydrolase</keyword>
<comment type="caution">
    <text evidence="1">The sequence shown here is derived from an EMBL/GenBank/DDBJ whole genome shotgun (WGS) entry which is preliminary data.</text>
</comment>
<evidence type="ECO:0000313" key="2">
    <source>
        <dbReference type="Proteomes" id="UP001150581"/>
    </source>
</evidence>
<reference evidence="1" key="1">
    <citation type="submission" date="2022-07" db="EMBL/GenBank/DDBJ databases">
        <title>Phylogenomic reconstructions and comparative analyses of Kickxellomycotina fungi.</title>
        <authorList>
            <person name="Reynolds N.K."/>
            <person name="Stajich J.E."/>
            <person name="Barry K."/>
            <person name="Grigoriev I.V."/>
            <person name="Crous P."/>
            <person name="Smith M.E."/>
        </authorList>
    </citation>
    <scope>NUCLEOTIDE SEQUENCE</scope>
    <source>
        <strain evidence="1">Benny 63K</strain>
    </source>
</reference>
<organism evidence="1 2">
    <name type="scientific">Kickxella alabastrina</name>
    <dbReference type="NCBI Taxonomy" id="61397"/>
    <lineage>
        <taxon>Eukaryota</taxon>
        <taxon>Fungi</taxon>
        <taxon>Fungi incertae sedis</taxon>
        <taxon>Zoopagomycota</taxon>
        <taxon>Kickxellomycotina</taxon>
        <taxon>Kickxellomycetes</taxon>
        <taxon>Kickxellales</taxon>
        <taxon>Kickxellaceae</taxon>
        <taxon>Kickxella</taxon>
    </lineage>
</organism>
<gene>
    <name evidence="1" type="primary">OCA6_2</name>
    <name evidence="1" type="ORF">LPJ66_007957</name>
</gene>
<evidence type="ECO:0000313" key="1">
    <source>
        <dbReference type="EMBL" id="KAJ1889585.1"/>
    </source>
</evidence>
<dbReference type="Proteomes" id="UP001150581">
    <property type="component" value="Unassembled WGS sequence"/>
</dbReference>
<name>A0ACC1I7M8_9FUNG</name>
<sequence>MSDIIDPLIPPYRFERVQNQLYRGGYPKPRNFRFLRRQRLKTIVSLIPGDQDTLLCEFCSSLGITRIIIPVDSPNENVTVTDTIVSQCLELVTDPTKSPLYLHCLDGSNVTGVIIMCLRKLQLWRIASYQNEYLRFEQDGEIIPEESEFVEAYRGTGLVLPNPFVSWLWPGRSSADINMLPFSQGGVHPVVPLVKLRQKMSTDICLPDPLPSLRHSDTDLTSRDTASFETHESSDTASSSAKPAVTVTTTHTRQPSQIPRLQSDNPGSSDSVLQTLGLSPGAFIENRLDSTKSDHPEPIIITATSYCVDEPGGYKLNPHKQQRFSSEAVPEHQEIIPDKATHLLHTSHSTSALSEISSGSRQTESSESQQSQMLSQGMKQRLLSGIHEVLEPILAALSGATETTKPKSASVGGFDEHSGDANGSGANVLISACKGSELSGSTKSSNMFSSDRRTSSSSFVAAAVADADSGTGTIKEVVLSYLVQALAIEGLGM</sequence>
<dbReference type="EC" id="3.1.3.48" evidence="1"/>
<protein>
    <submittedName>
        <fullName evidence="1">Protein-tyrosine-phosphatase</fullName>
        <ecNumber evidence="1">3.1.3.48</ecNumber>
    </submittedName>
</protein>